<gene>
    <name evidence="3" type="ORF">LQG66_00055</name>
</gene>
<accession>A0ABY3RDD1</accession>
<feature type="region of interest" description="Disordered" evidence="1">
    <location>
        <begin position="56"/>
        <end position="100"/>
    </location>
</feature>
<proteinExistence type="predicted"/>
<feature type="compositionally biased region" description="Low complexity" evidence="1">
    <location>
        <begin position="62"/>
        <end position="77"/>
    </location>
</feature>
<feature type="signal peptide" evidence="2">
    <location>
        <begin position="1"/>
        <end position="18"/>
    </location>
</feature>
<reference evidence="3" key="1">
    <citation type="journal article" date="2024" name="Antonie Van Leeuwenhoek">
        <title>Bradyrhizobium ontarionense sp. nov., a novel bacterial symbiont isolated from Aeschynomene indica (Indian jointvetch), harbours photosynthesis, nitrogen fixation and nitrous oxide (N2O) reductase genes.</title>
        <authorList>
            <person name="Bromfield E.S.P."/>
            <person name="Cloutier S."/>
        </authorList>
    </citation>
    <scope>NUCLEOTIDE SEQUENCE</scope>
    <source>
        <strain evidence="3">A19</strain>
    </source>
</reference>
<organism evidence="3 4">
    <name type="scientific">Bradyrhizobium ontarionense</name>
    <dbReference type="NCBI Taxonomy" id="2898149"/>
    <lineage>
        <taxon>Bacteria</taxon>
        <taxon>Pseudomonadati</taxon>
        <taxon>Pseudomonadota</taxon>
        <taxon>Alphaproteobacteria</taxon>
        <taxon>Hyphomicrobiales</taxon>
        <taxon>Nitrobacteraceae</taxon>
        <taxon>Bradyrhizobium</taxon>
    </lineage>
</organism>
<keyword evidence="4" id="KW-1185">Reference proteome</keyword>
<evidence type="ECO:0000313" key="3">
    <source>
        <dbReference type="EMBL" id="UFZ04762.1"/>
    </source>
</evidence>
<dbReference type="Proteomes" id="UP001431010">
    <property type="component" value="Chromosome"/>
</dbReference>
<evidence type="ECO:0000256" key="1">
    <source>
        <dbReference type="SAM" id="MobiDB-lite"/>
    </source>
</evidence>
<protein>
    <submittedName>
        <fullName evidence="3">Uncharacterized protein</fullName>
    </submittedName>
</protein>
<evidence type="ECO:0000256" key="2">
    <source>
        <dbReference type="SAM" id="SignalP"/>
    </source>
</evidence>
<feature type="chain" id="PRO_5045621430" evidence="2">
    <location>
        <begin position="19"/>
        <end position="100"/>
    </location>
</feature>
<keyword evidence="2" id="KW-0732">Signal</keyword>
<feature type="region of interest" description="Disordered" evidence="1">
    <location>
        <begin position="27"/>
        <end position="46"/>
    </location>
</feature>
<dbReference type="EMBL" id="CP088156">
    <property type="protein sequence ID" value="UFZ04762.1"/>
    <property type="molecule type" value="Genomic_DNA"/>
</dbReference>
<dbReference type="RefSeq" id="WP_231322008.1">
    <property type="nucleotide sequence ID" value="NZ_CP088156.1"/>
</dbReference>
<sequence length="100" mass="9639">MKKSIGTLLLVAALSAAAAVDANAWTRSGSVTGPRGTASFGGSGSCSGGACSWQGGGTGPAGNSWSRSGSASCSGGSCTRQGQGTGPRGNAYSYSRTVTR</sequence>
<evidence type="ECO:0000313" key="4">
    <source>
        <dbReference type="Proteomes" id="UP001431010"/>
    </source>
</evidence>
<name>A0ABY3RDD1_9BRAD</name>